<organism evidence="3 4">
    <name type="scientific">Polaribacter filamentus</name>
    <dbReference type="NCBI Taxonomy" id="53483"/>
    <lineage>
        <taxon>Bacteria</taxon>
        <taxon>Pseudomonadati</taxon>
        <taxon>Bacteroidota</taxon>
        <taxon>Flavobacteriia</taxon>
        <taxon>Flavobacteriales</taxon>
        <taxon>Flavobacteriaceae</taxon>
    </lineage>
</organism>
<feature type="domain" description="Inner membrane protein YgaP-like transmembrane" evidence="2">
    <location>
        <begin position="1"/>
        <end position="59"/>
    </location>
</feature>
<dbReference type="Proteomes" id="UP000239522">
    <property type="component" value="Unassembled WGS sequence"/>
</dbReference>
<keyword evidence="1" id="KW-0472">Membrane</keyword>
<evidence type="ECO:0000313" key="3">
    <source>
        <dbReference type="EMBL" id="PQB06382.1"/>
    </source>
</evidence>
<dbReference type="InterPro" id="IPR021309">
    <property type="entry name" value="YgaP-like_TM"/>
</dbReference>
<protein>
    <recommendedName>
        <fullName evidence="2">Inner membrane protein YgaP-like transmembrane domain-containing protein</fullName>
    </recommendedName>
</protein>
<proteinExistence type="predicted"/>
<sequence>MNKNVGKTDKIVRVILALCIITLGYINISWWGLVGSIILITAIIASDPVYTLFKINTNKN</sequence>
<dbReference type="OrthoDB" id="9804804at2"/>
<reference evidence="3 4" key="1">
    <citation type="submission" date="2016-11" db="EMBL/GenBank/DDBJ databases">
        <title>Trade-off between light-utilization and light-protection in marine flavobacteria.</title>
        <authorList>
            <person name="Kumagai Y."/>
        </authorList>
    </citation>
    <scope>NUCLEOTIDE SEQUENCE [LARGE SCALE GENOMIC DNA]</scope>
    <source>
        <strain evidence="3 4">ATCC 700397</strain>
    </source>
</reference>
<dbReference type="RefSeq" id="WP_104808632.1">
    <property type="nucleotide sequence ID" value="NZ_MQUA01000013.1"/>
</dbReference>
<dbReference type="Pfam" id="PF11127">
    <property type="entry name" value="YgaP-like_TM"/>
    <property type="match status" value="1"/>
</dbReference>
<keyword evidence="1" id="KW-0812">Transmembrane</keyword>
<gene>
    <name evidence="3" type="ORF">BST83_03700</name>
</gene>
<keyword evidence="1" id="KW-1133">Transmembrane helix</keyword>
<dbReference type="EMBL" id="MQUA01000013">
    <property type="protein sequence ID" value="PQB06382.1"/>
    <property type="molecule type" value="Genomic_DNA"/>
</dbReference>
<accession>A0A2S7KUR4</accession>
<evidence type="ECO:0000259" key="2">
    <source>
        <dbReference type="Pfam" id="PF11127"/>
    </source>
</evidence>
<comment type="caution">
    <text evidence="3">The sequence shown here is derived from an EMBL/GenBank/DDBJ whole genome shotgun (WGS) entry which is preliminary data.</text>
</comment>
<keyword evidence="4" id="KW-1185">Reference proteome</keyword>
<name>A0A2S7KUR4_9FLAO</name>
<dbReference type="AlphaFoldDB" id="A0A2S7KUR4"/>
<evidence type="ECO:0000256" key="1">
    <source>
        <dbReference type="SAM" id="Phobius"/>
    </source>
</evidence>
<feature type="transmembrane region" description="Helical" evidence="1">
    <location>
        <begin position="12"/>
        <end position="28"/>
    </location>
</feature>
<evidence type="ECO:0000313" key="4">
    <source>
        <dbReference type="Proteomes" id="UP000239522"/>
    </source>
</evidence>